<feature type="compositionally biased region" description="Low complexity" evidence="1">
    <location>
        <begin position="206"/>
        <end position="217"/>
    </location>
</feature>
<protein>
    <submittedName>
        <fullName evidence="2">Uncharacterized protein</fullName>
    </submittedName>
</protein>
<reference evidence="2 3" key="1">
    <citation type="submission" date="2019-07" db="EMBL/GenBank/DDBJ databases">
        <title>Genomes of Cafeteria roenbergensis.</title>
        <authorList>
            <person name="Fischer M.G."/>
            <person name="Hackl T."/>
            <person name="Roman M."/>
        </authorList>
    </citation>
    <scope>NUCLEOTIDE SEQUENCE [LARGE SCALE GENOMIC DNA]</scope>
    <source>
        <strain evidence="2 3">RCC970-E3</strain>
    </source>
</reference>
<feature type="region of interest" description="Disordered" evidence="1">
    <location>
        <begin position="167"/>
        <end position="233"/>
    </location>
</feature>
<proteinExistence type="predicted"/>
<dbReference type="Proteomes" id="UP000324907">
    <property type="component" value="Unassembled WGS sequence"/>
</dbReference>
<evidence type="ECO:0000313" key="2">
    <source>
        <dbReference type="EMBL" id="KAA0149482.1"/>
    </source>
</evidence>
<evidence type="ECO:0000256" key="1">
    <source>
        <dbReference type="SAM" id="MobiDB-lite"/>
    </source>
</evidence>
<evidence type="ECO:0000313" key="3">
    <source>
        <dbReference type="Proteomes" id="UP000324907"/>
    </source>
</evidence>
<organism evidence="2 3">
    <name type="scientific">Cafeteria roenbergensis</name>
    <name type="common">Marine flagellate</name>
    <dbReference type="NCBI Taxonomy" id="33653"/>
    <lineage>
        <taxon>Eukaryota</taxon>
        <taxon>Sar</taxon>
        <taxon>Stramenopiles</taxon>
        <taxon>Bigyra</taxon>
        <taxon>Opalozoa</taxon>
        <taxon>Bicosoecida</taxon>
        <taxon>Cafeteriaceae</taxon>
        <taxon>Cafeteria</taxon>
    </lineage>
</organism>
<accession>A0A5A8C8S9</accession>
<name>A0A5A8C8S9_CAFRO</name>
<dbReference type="AlphaFoldDB" id="A0A5A8C8S9"/>
<dbReference type="EMBL" id="VLTL01000245">
    <property type="protein sequence ID" value="KAA0149482.1"/>
    <property type="molecule type" value="Genomic_DNA"/>
</dbReference>
<gene>
    <name evidence="2" type="ORF">FNF28_07348</name>
</gene>
<comment type="caution">
    <text evidence="2">The sequence shown here is derived from an EMBL/GenBank/DDBJ whole genome shotgun (WGS) entry which is preliminary data.</text>
</comment>
<sequence length="604" mass="61666">MPSPPRMNDAFWAALAGSGLPESWEDWQVLPQLARMVRRALPLSPGTVAALRSSPSSGFLTPSQPPRTVIGAILSQLDAGPPEAGAAATDCLPLEAGGMVVLIATDPRLKEALPDLSPALDALSSLVSDAELARAWTGFDTAHEAAVFHAKALALARLLAASVAAAGPERPDGQSSTTPDAPGSARAAGTAVPGETPPDCDLSDFAAASRTAPASAGGRRDSPANALAAGEGTRPTDLRARLVSTVSSAAADAAGRASALGFVDVAREHCATALLLDMDPKGLRSTGAPADAAAAAFVRDLATGARPRPIDAARFLRTAALAISRVRDQSRYAPPALASAAEAVSATLRKVAEDIETALLSFGDDDLAQDRGPEASEVAFAKAMTSALGKALRPVIAENAVFLSVCSVGPAFGLSLAVLSWSSIFPVTDAGVDATWSEAVSYPRRRAPPDRPAFVLPTSRDISPWLSVPSEPTRAATAAAASGRGSAAAATAATSTSRPLTSGSTKPRTVTAAVRLLLGMSPHEASTAISDETGDVVWLEVGRAAPKDRLATLKRLAGRPEATEADLWARLAAAGASGTATSLADLLRGLPRVGRSDFRGSPRR</sequence>